<evidence type="ECO:0000256" key="3">
    <source>
        <dbReference type="ARBA" id="ARBA00022676"/>
    </source>
</evidence>
<evidence type="ECO:0000256" key="1">
    <source>
        <dbReference type="ARBA" id="ARBA00022475"/>
    </source>
</evidence>
<comment type="caution">
    <text evidence="10">Lacks conserved residue(s) required for the propagation of feature annotation.</text>
</comment>
<sequence>MSNVNSRAPFTRTPCALVMAGGTGGHIFPGLAVAEALRERGWRVHWLGAPGSMESRLVPPRGIPLETIDFGGVRGKGPLTLALLPLKLLRAFWQALQVVRRVKPDVVVGLGGYITFPGGMMGTLLGKPLVLHEQNSVAGMANKVLAGIADRIFTAFPGALSKGDWVGNPLRSAFLRQGAPAERFAGRTGPLRLLVVGGSLGAKALNDTVPQALALIPEAERPQVIHQSGEKQIDALRASYLAAGVQAELTPFIDDTAKAFAQADLVIGRAGASTVTEIAAVGAAALFVPFPHAVDDHQTANARFLVDAGAAWLVPQAELTPATLAQRLRELRREQLMEMAIKAKQMEKTEAVQAVVTACEQLAGVNAR</sequence>
<name>A0ABW2R547_9BURK</name>
<comment type="caution">
    <text evidence="13">The sequence shown here is derived from an EMBL/GenBank/DDBJ whole genome shotgun (WGS) entry which is preliminary data.</text>
</comment>
<comment type="function">
    <text evidence="10">Cell wall formation. Catalyzes the transfer of a GlcNAc subunit on undecaprenyl-pyrophosphoryl-MurNAc-pentapeptide (lipid intermediate I) to form undecaprenyl-pyrophosphoryl-MurNAc-(pentapeptide)GlcNAc (lipid intermediate II).</text>
</comment>
<comment type="catalytic activity">
    <reaction evidence="10">
        <text>di-trans,octa-cis-undecaprenyl diphospho-N-acetyl-alpha-D-muramoyl-L-alanyl-D-glutamyl-meso-2,6-diaminopimeloyl-D-alanyl-D-alanine + UDP-N-acetyl-alpha-D-glucosamine = di-trans,octa-cis-undecaprenyl diphospho-[N-acetyl-alpha-D-glucosaminyl-(1-&gt;4)]-N-acetyl-alpha-D-muramoyl-L-alanyl-D-glutamyl-meso-2,6-diaminopimeloyl-D-alanyl-D-alanine + UDP + H(+)</text>
        <dbReference type="Rhea" id="RHEA:31227"/>
        <dbReference type="ChEBI" id="CHEBI:15378"/>
        <dbReference type="ChEBI" id="CHEBI:57705"/>
        <dbReference type="ChEBI" id="CHEBI:58223"/>
        <dbReference type="ChEBI" id="CHEBI:61387"/>
        <dbReference type="ChEBI" id="CHEBI:61388"/>
        <dbReference type="EC" id="2.4.1.227"/>
    </reaction>
</comment>
<dbReference type="Gene3D" id="3.40.50.2000">
    <property type="entry name" value="Glycogen Phosphorylase B"/>
    <property type="match status" value="2"/>
</dbReference>
<keyword evidence="6 10" id="KW-0573">Peptidoglycan synthesis</keyword>
<comment type="subcellular location">
    <subcellularLocation>
        <location evidence="10">Cell membrane</location>
        <topology evidence="10">Peripheral membrane protein</topology>
        <orientation evidence="10">Cytoplasmic side</orientation>
    </subcellularLocation>
</comment>
<feature type="binding site" evidence="10">
    <location>
        <position position="199"/>
    </location>
    <ligand>
        <name>UDP-N-acetyl-alpha-D-glucosamine</name>
        <dbReference type="ChEBI" id="CHEBI:57705"/>
    </ligand>
</feature>
<reference evidence="14" key="1">
    <citation type="journal article" date="2019" name="Int. J. Syst. Evol. Microbiol.">
        <title>The Global Catalogue of Microorganisms (GCM) 10K type strain sequencing project: providing services to taxonomists for standard genome sequencing and annotation.</title>
        <authorList>
            <consortium name="The Broad Institute Genomics Platform"/>
            <consortium name="The Broad Institute Genome Sequencing Center for Infectious Disease"/>
            <person name="Wu L."/>
            <person name="Ma J."/>
        </authorList>
    </citation>
    <scope>NUCLEOTIDE SEQUENCE [LARGE SCALE GENOMIC DNA]</scope>
    <source>
        <strain evidence="14">CCUG 54518</strain>
    </source>
</reference>
<feature type="binding site" evidence="10">
    <location>
        <position position="298"/>
    </location>
    <ligand>
        <name>UDP-N-acetyl-alpha-D-glucosamine</name>
        <dbReference type="ChEBI" id="CHEBI:57705"/>
    </ligand>
</feature>
<evidence type="ECO:0000256" key="2">
    <source>
        <dbReference type="ARBA" id="ARBA00022618"/>
    </source>
</evidence>
<organism evidence="13 14">
    <name type="scientific">Hydrogenophaga bisanensis</name>
    <dbReference type="NCBI Taxonomy" id="439611"/>
    <lineage>
        <taxon>Bacteria</taxon>
        <taxon>Pseudomonadati</taxon>
        <taxon>Pseudomonadota</taxon>
        <taxon>Betaproteobacteria</taxon>
        <taxon>Burkholderiales</taxon>
        <taxon>Comamonadaceae</taxon>
        <taxon>Hydrogenophaga</taxon>
    </lineage>
</organism>
<keyword evidence="14" id="KW-1185">Reference proteome</keyword>
<evidence type="ECO:0000256" key="5">
    <source>
        <dbReference type="ARBA" id="ARBA00022960"/>
    </source>
</evidence>
<feature type="domain" description="Glycosyl transferase family 28 C-terminal" evidence="12">
    <location>
        <begin position="193"/>
        <end position="353"/>
    </location>
</feature>
<keyword evidence="9 10" id="KW-0961">Cell wall biogenesis/degradation</keyword>
<evidence type="ECO:0000313" key="14">
    <source>
        <dbReference type="Proteomes" id="UP001596495"/>
    </source>
</evidence>
<dbReference type="Pfam" id="PF03033">
    <property type="entry name" value="Glyco_transf_28"/>
    <property type="match status" value="1"/>
</dbReference>
<evidence type="ECO:0000313" key="13">
    <source>
        <dbReference type="EMBL" id="MFC7433478.1"/>
    </source>
</evidence>
<dbReference type="InterPro" id="IPR006009">
    <property type="entry name" value="GlcNAc_MurG"/>
</dbReference>
<keyword evidence="1 10" id="KW-1003">Cell membrane</keyword>
<evidence type="ECO:0000256" key="10">
    <source>
        <dbReference type="HAMAP-Rule" id="MF_00033"/>
    </source>
</evidence>
<evidence type="ECO:0000256" key="6">
    <source>
        <dbReference type="ARBA" id="ARBA00022984"/>
    </source>
</evidence>
<dbReference type="Pfam" id="PF04101">
    <property type="entry name" value="Glyco_tran_28_C"/>
    <property type="match status" value="1"/>
</dbReference>
<keyword evidence="4 10" id="KW-0808">Transferase</keyword>
<dbReference type="NCBIfam" id="TIGR01133">
    <property type="entry name" value="murG"/>
    <property type="match status" value="1"/>
</dbReference>
<feature type="binding site" evidence="10">
    <location>
        <position position="171"/>
    </location>
    <ligand>
        <name>UDP-N-acetyl-alpha-D-glucosamine</name>
        <dbReference type="ChEBI" id="CHEBI:57705"/>
    </ligand>
</feature>
<evidence type="ECO:0000256" key="4">
    <source>
        <dbReference type="ARBA" id="ARBA00022679"/>
    </source>
</evidence>
<dbReference type="CDD" id="cd03785">
    <property type="entry name" value="GT28_MurG"/>
    <property type="match status" value="1"/>
</dbReference>
<protein>
    <recommendedName>
        <fullName evidence="10">UDP-N-acetylglucosamine--N-acetylmuramyl-(pentapeptide) pyrophosphoryl-undecaprenol N-acetylglucosamine transferase</fullName>
        <ecNumber evidence="10">2.4.1.227</ecNumber>
    </recommendedName>
    <alternativeName>
        <fullName evidence="10">Undecaprenyl-PP-MurNAc-pentapeptide-UDPGlcNAc GlcNAc transferase</fullName>
    </alternativeName>
</protein>
<comment type="similarity">
    <text evidence="10">Belongs to the glycosyltransferase 28 family. MurG subfamily.</text>
</comment>
<dbReference type="InterPro" id="IPR007235">
    <property type="entry name" value="Glyco_trans_28_C"/>
</dbReference>
<dbReference type="HAMAP" id="MF_00033">
    <property type="entry name" value="MurG"/>
    <property type="match status" value="1"/>
</dbReference>
<dbReference type="SUPFAM" id="SSF53756">
    <property type="entry name" value="UDP-Glycosyltransferase/glycogen phosphorylase"/>
    <property type="match status" value="1"/>
</dbReference>
<dbReference type="PANTHER" id="PTHR21015">
    <property type="entry name" value="UDP-N-ACETYLGLUCOSAMINE--N-ACETYLMURAMYL-(PENTAPEPTIDE) PYROPHOSPHORYL-UNDECAPRENOL N-ACETYLGLUCOSAMINE TRANSFERASE 1"/>
    <property type="match status" value="1"/>
</dbReference>
<comment type="pathway">
    <text evidence="10">Cell wall biogenesis; peptidoglycan biosynthesis.</text>
</comment>
<dbReference type="PANTHER" id="PTHR21015:SF22">
    <property type="entry name" value="GLYCOSYLTRANSFERASE"/>
    <property type="match status" value="1"/>
</dbReference>
<dbReference type="GO" id="GO:0016757">
    <property type="term" value="F:glycosyltransferase activity"/>
    <property type="evidence" value="ECO:0007669"/>
    <property type="project" value="UniProtKB-KW"/>
</dbReference>
<evidence type="ECO:0000256" key="8">
    <source>
        <dbReference type="ARBA" id="ARBA00023306"/>
    </source>
</evidence>
<feature type="binding site" evidence="10">
    <location>
        <begin position="23"/>
        <end position="25"/>
    </location>
    <ligand>
        <name>UDP-N-acetyl-alpha-D-glucosamine</name>
        <dbReference type="ChEBI" id="CHEBI:57705"/>
    </ligand>
</feature>
<dbReference type="EC" id="2.4.1.227" evidence="10"/>
<evidence type="ECO:0000259" key="12">
    <source>
        <dbReference type="Pfam" id="PF04101"/>
    </source>
</evidence>
<dbReference type="EMBL" id="JBHTBX010000002">
    <property type="protein sequence ID" value="MFC7433478.1"/>
    <property type="molecule type" value="Genomic_DNA"/>
</dbReference>
<feature type="binding site" evidence="10">
    <location>
        <position position="135"/>
    </location>
    <ligand>
        <name>UDP-N-acetyl-alpha-D-glucosamine</name>
        <dbReference type="ChEBI" id="CHEBI:57705"/>
    </ligand>
</feature>
<dbReference type="RefSeq" id="WP_382253738.1">
    <property type="nucleotide sequence ID" value="NZ_JBHTBX010000002.1"/>
</dbReference>
<dbReference type="Proteomes" id="UP001596495">
    <property type="component" value="Unassembled WGS sequence"/>
</dbReference>
<dbReference type="InterPro" id="IPR004276">
    <property type="entry name" value="GlycoTrans_28_N"/>
</dbReference>
<evidence type="ECO:0000256" key="9">
    <source>
        <dbReference type="ARBA" id="ARBA00023316"/>
    </source>
</evidence>
<keyword evidence="3 10" id="KW-0328">Glycosyltransferase</keyword>
<feature type="domain" description="Glycosyltransferase family 28 N-terminal" evidence="11">
    <location>
        <begin position="17"/>
        <end position="154"/>
    </location>
</feature>
<evidence type="ECO:0000259" key="11">
    <source>
        <dbReference type="Pfam" id="PF03033"/>
    </source>
</evidence>
<proteinExistence type="inferred from homology"/>
<accession>A0ABW2R547</accession>
<keyword evidence="5 10" id="KW-0133">Cell shape</keyword>
<keyword evidence="7 10" id="KW-0472">Membrane</keyword>
<evidence type="ECO:0000256" key="7">
    <source>
        <dbReference type="ARBA" id="ARBA00023136"/>
    </source>
</evidence>
<gene>
    <name evidence="10 13" type="primary">murG</name>
    <name evidence="13" type="ORF">ACFQNJ_03030</name>
</gene>
<keyword evidence="8 10" id="KW-0131">Cell cycle</keyword>
<keyword evidence="2 10" id="KW-0132">Cell division</keyword>
<feature type="binding site" evidence="10">
    <location>
        <position position="253"/>
    </location>
    <ligand>
        <name>UDP-N-acetyl-alpha-D-glucosamine</name>
        <dbReference type="ChEBI" id="CHEBI:57705"/>
    </ligand>
</feature>